<feature type="transmembrane region" description="Helical" evidence="1">
    <location>
        <begin position="73"/>
        <end position="97"/>
    </location>
</feature>
<dbReference type="Proteomes" id="UP000024404">
    <property type="component" value="Unassembled WGS sequence"/>
</dbReference>
<accession>A0A8R1TWM1</accession>
<dbReference type="AlphaFoldDB" id="A0A8R1TWM1"/>
<keyword evidence="1" id="KW-0472">Membrane</keyword>
<feature type="transmembrane region" description="Helical" evidence="1">
    <location>
        <begin position="7"/>
        <end position="25"/>
    </location>
</feature>
<keyword evidence="3" id="KW-1185">Reference proteome</keyword>
<protein>
    <submittedName>
        <fullName evidence="2">Uncharacterized protein</fullName>
    </submittedName>
</protein>
<organism evidence="2 3">
    <name type="scientific">Onchocerca volvulus</name>
    <dbReference type="NCBI Taxonomy" id="6282"/>
    <lineage>
        <taxon>Eukaryota</taxon>
        <taxon>Metazoa</taxon>
        <taxon>Ecdysozoa</taxon>
        <taxon>Nematoda</taxon>
        <taxon>Chromadorea</taxon>
        <taxon>Rhabditida</taxon>
        <taxon>Spirurina</taxon>
        <taxon>Spiruromorpha</taxon>
        <taxon>Filarioidea</taxon>
        <taxon>Onchocercidae</taxon>
        <taxon>Onchocerca</taxon>
    </lineage>
</organism>
<dbReference type="EMBL" id="CMVM020000161">
    <property type="status" value="NOT_ANNOTATED_CDS"/>
    <property type="molecule type" value="Genomic_DNA"/>
</dbReference>
<dbReference type="OMA" id="EITFWIT"/>
<reference evidence="2" key="2">
    <citation type="submission" date="2022-06" db="UniProtKB">
        <authorList>
            <consortium name="EnsemblMetazoa"/>
        </authorList>
    </citation>
    <scope>IDENTIFICATION</scope>
</reference>
<evidence type="ECO:0000256" key="1">
    <source>
        <dbReference type="SAM" id="Phobius"/>
    </source>
</evidence>
<evidence type="ECO:0000313" key="3">
    <source>
        <dbReference type="Proteomes" id="UP000024404"/>
    </source>
</evidence>
<reference evidence="3" key="1">
    <citation type="submission" date="2013-10" db="EMBL/GenBank/DDBJ databases">
        <title>Genome sequencing of Onchocerca volvulus.</title>
        <authorList>
            <person name="Cotton J."/>
            <person name="Tsai J."/>
            <person name="Stanley E."/>
            <person name="Tracey A."/>
            <person name="Holroyd N."/>
            <person name="Lustigman S."/>
            <person name="Berriman M."/>
        </authorList>
    </citation>
    <scope>NUCLEOTIDE SEQUENCE</scope>
</reference>
<name>A0A8R1TWM1_ONCVO</name>
<proteinExistence type="predicted"/>
<dbReference type="EnsemblMetazoa" id="OVOC5869.1">
    <property type="protein sequence ID" value="OVOC5869.1"/>
    <property type="gene ID" value="WBGene00242678"/>
</dbReference>
<evidence type="ECO:0000313" key="2">
    <source>
        <dbReference type="EnsemblMetazoa" id="OVOC5869.1"/>
    </source>
</evidence>
<keyword evidence="1" id="KW-0812">Transmembrane</keyword>
<keyword evidence="1" id="KW-1133">Transmembrane helix</keyword>
<sequence>MELIFALFDIILPISLILLTLPKVRKVSIKWYIINLLAAYCTSSFIRNLFNVIRTLVESNKRCKLLACFFKLILLKLYAFMQIICILMVEITFWITFYAKATSFALILLILFFCIFEIYTIYAFKTNFLKVLYARLSIIEFRFLSFNIFRIIPVFD</sequence>
<feature type="transmembrane region" description="Helical" evidence="1">
    <location>
        <begin position="31"/>
        <end position="53"/>
    </location>
</feature>
<feature type="transmembrane region" description="Helical" evidence="1">
    <location>
        <begin position="103"/>
        <end position="124"/>
    </location>
</feature>